<proteinExistence type="predicted"/>
<dbReference type="EMBL" id="BMLF01000001">
    <property type="protein sequence ID" value="GGL99125.1"/>
    <property type="molecule type" value="Genomic_DNA"/>
</dbReference>
<name>A0A917SV05_9RHOB</name>
<gene>
    <name evidence="2" type="ORF">GCM10011534_21210</name>
</gene>
<dbReference type="RefSeq" id="WP_051630808.1">
    <property type="nucleotide sequence ID" value="NZ_BMLF01000001.1"/>
</dbReference>
<protein>
    <submittedName>
        <fullName evidence="2">Uncharacterized protein</fullName>
    </submittedName>
</protein>
<reference evidence="2" key="2">
    <citation type="submission" date="2020-09" db="EMBL/GenBank/DDBJ databases">
        <authorList>
            <person name="Sun Q."/>
            <person name="Zhou Y."/>
        </authorList>
    </citation>
    <scope>NUCLEOTIDE SEQUENCE</scope>
    <source>
        <strain evidence="2">CGMCC 1.6293</strain>
    </source>
</reference>
<accession>A0A917SV05</accession>
<reference evidence="2" key="1">
    <citation type="journal article" date="2014" name="Int. J. Syst. Evol. Microbiol.">
        <title>Complete genome sequence of Corynebacterium casei LMG S-19264T (=DSM 44701T), isolated from a smear-ripened cheese.</title>
        <authorList>
            <consortium name="US DOE Joint Genome Institute (JGI-PGF)"/>
            <person name="Walter F."/>
            <person name="Albersmeier A."/>
            <person name="Kalinowski J."/>
            <person name="Ruckert C."/>
        </authorList>
    </citation>
    <scope>NUCLEOTIDE SEQUENCE</scope>
    <source>
        <strain evidence="2">CGMCC 1.6293</strain>
    </source>
</reference>
<evidence type="ECO:0000313" key="2">
    <source>
        <dbReference type="EMBL" id="GGL99125.1"/>
    </source>
</evidence>
<keyword evidence="3" id="KW-1185">Reference proteome</keyword>
<evidence type="ECO:0000256" key="1">
    <source>
        <dbReference type="SAM" id="MobiDB-lite"/>
    </source>
</evidence>
<comment type="caution">
    <text evidence="2">The sequence shown here is derived from an EMBL/GenBank/DDBJ whole genome shotgun (WGS) entry which is preliminary data.</text>
</comment>
<evidence type="ECO:0000313" key="3">
    <source>
        <dbReference type="Proteomes" id="UP000649829"/>
    </source>
</evidence>
<feature type="region of interest" description="Disordered" evidence="1">
    <location>
        <begin position="1"/>
        <end position="22"/>
    </location>
</feature>
<dbReference type="Proteomes" id="UP000649829">
    <property type="component" value="Unassembled WGS sequence"/>
</dbReference>
<organism evidence="2 3">
    <name type="scientific">Pseudooceanicola nanhaiensis</name>
    <dbReference type="NCBI Taxonomy" id="375761"/>
    <lineage>
        <taxon>Bacteria</taxon>
        <taxon>Pseudomonadati</taxon>
        <taxon>Pseudomonadota</taxon>
        <taxon>Alphaproteobacteria</taxon>
        <taxon>Rhodobacterales</taxon>
        <taxon>Paracoccaceae</taxon>
        <taxon>Pseudooceanicola</taxon>
    </lineage>
</organism>
<dbReference type="AlphaFoldDB" id="A0A917SV05"/>
<sequence length="101" mass="10812">MAGFGRCAHRHGSGRTGGSLVTGVSPRRAALSLGIMPGAHDHGTILDRPGPHRMGRSWLCIARLEAVDRTVLAGRVRRGLTDLDAMWPARPEQGTSRPRPA</sequence>